<proteinExistence type="predicted"/>
<evidence type="ECO:0000313" key="1">
    <source>
        <dbReference type="EMBL" id="CAG9325364.1"/>
    </source>
</evidence>
<gene>
    <name evidence="1" type="ORF">BSTOLATCC_MIC38625</name>
</gene>
<dbReference type="Gene3D" id="1.25.10.10">
    <property type="entry name" value="Leucine-rich Repeat Variant"/>
    <property type="match status" value="1"/>
</dbReference>
<organism evidence="1 2">
    <name type="scientific">Blepharisma stoltei</name>
    <dbReference type="NCBI Taxonomy" id="1481888"/>
    <lineage>
        <taxon>Eukaryota</taxon>
        <taxon>Sar</taxon>
        <taxon>Alveolata</taxon>
        <taxon>Ciliophora</taxon>
        <taxon>Postciliodesmatophora</taxon>
        <taxon>Heterotrichea</taxon>
        <taxon>Heterotrichida</taxon>
        <taxon>Blepharismidae</taxon>
        <taxon>Blepharisma</taxon>
    </lineage>
</organism>
<dbReference type="Proteomes" id="UP001162131">
    <property type="component" value="Unassembled WGS sequence"/>
</dbReference>
<protein>
    <submittedName>
        <fullName evidence="1">Uncharacterized protein</fullName>
    </submittedName>
</protein>
<name>A0AAU9JWS8_9CILI</name>
<sequence length="163" mass="18579">MFRLGLLDKIDELILSPKKRVKKEICWMLSKICTEKKAVEGLLERKVYEKLLKILKKDCEDVKKDAILLIGKTATVCDADQARRVAQIGLIGEMISLVDKMKASQKVILEGLTEYFEKDKNIVGSEDRIRLIRVLNRMIGEGENSDKAMSLVLMLLDINNENN</sequence>
<dbReference type="AlphaFoldDB" id="A0AAU9JWS8"/>
<reference evidence="1" key="1">
    <citation type="submission" date="2021-09" db="EMBL/GenBank/DDBJ databases">
        <authorList>
            <consortium name="AG Swart"/>
            <person name="Singh M."/>
            <person name="Singh A."/>
            <person name="Seah K."/>
            <person name="Emmerich C."/>
        </authorList>
    </citation>
    <scope>NUCLEOTIDE SEQUENCE</scope>
    <source>
        <strain evidence="1">ATCC30299</strain>
    </source>
</reference>
<dbReference type="InterPro" id="IPR011989">
    <property type="entry name" value="ARM-like"/>
</dbReference>
<keyword evidence="2" id="KW-1185">Reference proteome</keyword>
<dbReference type="EMBL" id="CAJZBQ010000038">
    <property type="protein sequence ID" value="CAG9325364.1"/>
    <property type="molecule type" value="Genomic_DNA"/>
</dbReference>
<accession>A0AAU9JWS8</accession>
<dbReference type="InterPro" id="IPR016024">
    <property type="entry name" value="ARM-type_fold"/>
</dbReference>
<dbReference type="SUPFAM" id="SSF48371">
    <property type="entry name" value="ARM repeat"/>
    <property type="match status" value="1"/>
</dbReference>
<evidence type="ECO:0000313" key="2">
    <source>
        <dbReference type="Proteomes" id="UP001162131"/>
    </source>
</evidence>
<comment type="caution">
    <text evidence="1">The sequence shown here is derived from an EMBL/GenBank/DDBJ whole genome shotgun (WGS) entry which is preliminary data.</text>
</comment>